<dbReference type="KEGG" id="sbro:GQF42_34380"/>
<keyword evidence="2" id="KW-1185">Reference proteome</keyword>
<evidence type="ECO:0000313" key="1">
    <source>
        <dbReference type="EMBL" id="QHA07717.1"/>
    </source>
</evidence>
<proteinExistence type="predicted"/>
<protein>
    <submittedName>
        <fullName evidence="1">Uncharacterized protein</fullName>
    </submittedName>
</protein>
<dbReference type="AlphaFoldDB" id="A0A6I6NI98"/>
<dbReference type="RefSeq" id="WP_158926482.1">
    <property type="nucleotide sequence ID" value="NZ_CP047020.1"/>
</dbReference>
<evidence type="ECO:0000313" key="2">
    <source>
        <dbReference type="Proteomes" id="UP000436138"/>
    </source>
</evidence>
<reference evidence="1 2" key="1">
    <citation type="submission" date="2019-12" db="EMBL/GenBank/DDBJ databases">
        <title>Streptomyces sp. strain T44 isolated from rhizosphere soil of Broussonetia papyrifera.</title>
        <authorList>
            <person name="Mo P."/>
        </authorList>
    </citation>
    <scope>NUCLEOTIDE SEQUENCE [LARGE SCALE GENOMIC DNA]</scope>
    <source>
        <strain evidence="1 2">T44</strain>
    </source>
</reference>
<dbReference type="EMBL" id="CP047020">
    <property type="protein sequence ID" value="QHA07717.1"/>
    <property type="molecule type" value="Genomic_DNA"/>
</dbReference>
<dbReference type="Proteomes" id="UP000436138">
    <property type="component" value="Chromosome"/>
</dbReference>
<sequence>MSVNSSQLTGQWKAAEGGKLVLRSNGTFAAQNSCGFGPDAAPGSANGTWAIAQSGDWGHGMGVQFVFDKVHIGLGASKEGETLVLWRHIGDPDEGNYCKVRKQ</sequence>
<gene>
    <name evidence="1" type="ORF">GQF42_34380</name>
</gene>
<accession>A0A6I6NI98</accession>
<organism evidence="1 2">
    <name type="scientific">Streptomyces broussonetiae</name>
    <dbReference type="NCBI Taxonomy" id="2686304"/>
    <lineage>
        <taxon>Bacteria</taxon>
        <taxon>Bacillati</taxon>
        <taxon>Actinomycetota</taxon>
        <taxon>Actinomycetes</taxon>
        <taxon>Kitasatosporales</taxon>
        <taxon>Streptomycetaceae</taxon>
        <taxon>Streptomyces</taxon>
    </lineage>
</organism>
<name>A0A6I6NI98_9ACTN</name>